<protein>
    <submittedName>
        <fullName evidence="1">Uncharacterized protein</fullName>
    </submittedName>
</protein>
<name>A0A1Q9E9I0_SYMMI</name>
<sequence length="143" mass="16086">MDSGQLLLEAMDMILKYTSSKDILGFLAAATQPVAVHVTSTLTRTLCIWLAKDRSSVRKWPAYVFTLLQKAAVSVCRIRQHTCVANAGARFRIDFWFYISVFASCQFDPALGEENDAKRALDFAVPVLLMRKKMAERVNVLPQ</sequence>
<evidence type="ECO:0000313" key="2">
    <source>
        <dbReference type="Proteomes" id="UP000186817"/>
    </source>
</evidence>
<dbReference type="EMBL" id="LSRX01000219">
    <property type="protein sequence ID" value="OLQ04076.1"/>
    <property type="molecule type" value="Genomic_DNA"/>
</dbReference>
<evidence type="ECO:0000313" key="1">
    <source>
        <dbReference type="EMBL" id="OLQ04076.1"/>
    </source>
</evidence>
<accession>A0A1Q9E9I0</accession>
<comment type="caution">
    <text evidence="1">The sequence shown here is derived from an EMBL/GenBank/DDBJ whole genome shotgun (WGS) entry which is preliminary data.</text>
</comment>
<keyword evidence="2" id="KW-1185">Reference proteome</keyword>
<organism evidence="1 2">
    <name type="scientific">Symbiodinium microadriaticum</name>
    <name type="common">Dinoflagellate</name>
    <name type="synonym">Zooxanthella microadriatica</name>
    <dbReference type="NCBI Taxonomy" id="2951"/>
    <lineage>
        <taxon>Eukaryota</taxon>
        <taxon>Sar</taxon>
        <taxon>Alveolata</taxon>
        <taxon>Dinophyceae</taxon>
        <taxon>Suessiales</taxon>
        <taxon>Symbiodiniaceae</taxon>
        <taxon>Symbiodinium</taxon>
    </lineage>
</organism>
<dbReference type="AlphaFoldDB" id="A0A1Q9E9I0"/>
<gene>
    <name evidence="1" type="ORF">AK812_SmicGene12912</name>
</gene>
<reference evidence="1 2" key="1">
    <citation type="submission" date="2016-02" db="EMBL/GenBank/DDBJ databases">
        <title>Genome analysis of coral dinoflagellate symbionts highlights evolutionary adaptations to a symbiotic lifestyle.</title>
        <authorList>
            <person name="Aranda M."/>
            <person name="Li Y."/>
            <person name="Liew Y.J."/>
            <person name="Baumgarten S."/>
            <person name="Simakov O."/>
            <person name="Wilson M."/>
            <person name="Piel J."/>
            <person name="Ashoor H."/>
            <person name="Bougouffa S."/>
            <person name="Bajic V.B."/>
            <person name="Ryu T."/>
            <person name="Ravasi T."/>
            <person name="Bayer T."/>
            <person name="Micklem G."/>
            <person name="Kim H."/>
            <person name="Bhak J."/>
            <person name="Lajeunesse T.C."/>
            <person name="Voolstra C.R."/>
        </authorList>
    </citation>
    <scope>NUCLEOTIDE SEQUENCE [LARGE SCALE GENOMIC DNA]</scope>
    <source>
        <strain evidence="1 2">CCMP2467</strain>
    </source>
</reference>
<dbReference type="Proteomes" id="UP000186817">
    <property type="component" value="Unassembled WGS sequence"/>
</dbReference>
<proteinExistence type="predicted"/>